<dbReference type="InterPro" id="IPR017517">
    <property type="entry name" value="Maleyloyr_isom"/>
</dbReference>
<reference evidence="3" key="1">
    <citation type="journal article" date="2019" name="Int. J. Syst. Evol. Microbiol.">
        <title>The Global Catalogue of Microorganisms (GCM) 10K type strain sequencing project: providing services to taxonomists for standard genome sequencing and annotation.</title>
        <authorList>
            <consortium name="The Broad Institute Genomics Platform"/>
            <consortium name="The Broad Institute Genome Sequencing Center for Infectious Disease"/>
            <person name="Wu L."/>
            <person name="Ma J."/>
        </authorList>
    </citation>
    <scope>NUCLEOTIDE SEQUENCE [LARGE SCALE GENOMIC DNA]</scope>
    <source>
        <strain evidence="3">CGMCC 4.7035</strain>
    </source>
</reference>
<evidence type="ECO:0000259" key="1">
    <source>
        <dbReference type="Pfam" id="PF11716"/>
    </source>
</evidence>
<dbReference type="GO" id="GO:0016853">
    <property type="term" value="F:isomerase activity"/>
    <property type="evidence" value="ECO:0007669"/>
    <property type="project" value="UniProtKB-KW"/>
</dbReference>
<protein>
    <submittedName>
        <fullName evidence="2">Maleylpyruvate isomerase family mycothiol-dependent enzyme</fullName>
    </submittedName>
</protein>
<evidence type="ECO:0000313" key="3">
    <source>
        <dbReference type="Proteomes" id="UP001595701"/>
    </source>
</evidence>
<dbReference type="SUPFAM" id="SSF55718">
    <property type="entry name" value="SCP-like"/>
    <property type="match status" value="1"/>
</dbReference>
<dbReference type="NCBIfam" id="TIGR03083">
    <property type="entry name" value="maleylpyruvate isomerase family mycothiol-dependent enzyme"/>
    <property type="match status" value="1"/>
</dbReference>
<proteinExistence type="predicted"/>
<dbReference type="InterPro" id="IPR034660">
    <property type="entry name" value="DinB/YfiT-like"/>
</dbReference>
<dbReference type="RefSeq" id="WP_310773393.1">
    <property type="nucleotide sequence ID" value="NZ_JBHRWR010000033.1"/>
</dbReference>
<name>A0ABV7SMS8_9ACTN</name>
<comment type="caution">
    <text evidence="2">The sequence shown here is derived from an EMBL/GenBank/DDBJ whole genome shotgun (WGS) entry which is preliminary data.</text>
</comment>
<dbReference type="EMBL" id="JBHRWR010000033">
    <property type="protein sequence ID" value="MFC3577466.1"/>
    <property type="molecule type" value="Genomic_DNA"/>
</dbReference>
<dbReference type="Gene3D" id="3.30.1050.20">
    <property type="match status" value="1"/>
</dbReference>
<organism evidence="2 3">
    <name type="scientific">Streptomyces yaanensis</name>
    <dbReference type="NCBI Taxonomy" id="1142239"/>
    <lineage>
        <taxon>Bacteria</taxon>
        <taxon>Bacillati</taxon>
        <taxon>Actinomycetota</taxon>
        <taxon>Actinomycetes</taxon>
        <taxon>Kitasatosporales</taxon>
        <taxon>Streptomycetaceae</taxon>
        <taxon>Streptomyces</taxon>
    </lineage>
</organism>
<feature type="domain" description="Mycothiol-dependent maleylpyruvate isomerase metal-binding" evidence="1">
    <location>
        <begin position="17"/>
        <end position="152"/>
    </location>
</feature>
<dbReference type="Pfam" id="PF11716">
    <property type="entry name" value="MDMPI_N"/>
    <property type="match status" value="1"/>
</dbReference>
<dbReference type="InterPro" id="IPR036527">
    <property type="entry name" value="SCP2_sterol-bd_dom_sf"/>
</dbReference>
<accession>A0ABV7SMS8</accession>
<keyword evidence="3" id="KW-1185">Reference proteome</keyword>
<evidence type="ECO:0000313" key="2">
    <source>
        <dbReference type="EMBL" id="MFC3577466.1"/>
    </source>
</evidence>
<dbReference type="InterPro" id="IPR024344">
    <property type="entry name" value="MDMPI_metal-binding"/>
</dbReference>
<gene>
    <name evidence="2" type="ORF">ACFOZ0_30200</name>
</gene>
<dbReference type="Gene3D" id="1.20.120.450">
    <property type="entry name" value="dinb family like domain"/>
    <property type="match status" value="1"/>
</dbReference>
<dbReference type="Proteomes" id="UP001595701">
    <property type="component" value="Unassembled WGS sequence"/>
</dbReference>
<dbReference type="SUPFAM" id="SSF109854">
    <property type="entry name" value="DinB/YfiT-like putative metalloenzymes"/>
    <property type="match status" value="1"/>
</dbReference>
<keyword evidence="2" id="KW-0413">Isomerase</keyword>
<sequence length="245" mass="26415">MTREAASRPLLFKWLDEGTSVLRGQIDGADEAWVTAPSTLPGWTIAHLLTHLARNADALNNLVTWAATGVETLMYPHGAAGRLRDIEEGAHRAPQVILKDVRDSAVRLQQSLDEMPDAAWTRTVRTAQGRLVDAALIPWLRIREVWIHLVDLGTGITFAALPEDLATALLPDVVATLVRHDDCPAMIVRAEPGGLSLTTRPNEPLATTTDVKGSTAELLGWLTGRTTGNGLTASPPALPTLPAWL</sequence>